<keyword evidence="7 16" id="KW-0812">Transmembrane</keyword>
<dbReference type="GO" id="GO:0005886">
    <property type="term" value="C:plasma membrane"/>
    <property type="evidence" value="ECO:0007669"/>
    <property type="project" value="UniProtKB-SubCell"/>
</dbReference>
<dbReference type="Pfam" id="PF08030">
    <property type="entry name" value="NAD_binding_6"/>
    <property type="match status" value="1"/>
</dbReference>
<dbReference type="InterPro" id="IPR039261">
    <property type="entry name" value="FNR_nucleotide-bd"/>
</dbReference>
<dbReference type="SUPFAM" id="SSF52343">
    <property type="entry name" value="Ferredoxin reductase-like, C-terminal NADP-linked domain"/>
    <property type="match status" value="1"/>
</dbReference>
<evidence type="ECO:0000256" key="7">
    <source>
        <dbReference type="ARBA" id="ARBA00022692"/>
    </source>
</evidence>
<dbReference type="VEuPathDB" id="FungiDB:TRICI_004511"/>
<comment type="subcellular location">
    <subcellularLocation>
        <location evidence="1">Cell membrane</location>
        <topology evidence="1">Multi-pass membrane protein</topology>
    </subcellularLocation>
</comment>
<evidence type="ECO:0000256" key="4">
    <source>
        <dbReference type="ARBA" id="ARBA00022448"/>
    </source>
</evidence>
<feature type="transmembrane region" description="Helical" evidence="16">
    <location>
        <begin position="441"/>
        <end position="459"/>
    </location>
</feature>
<comment type="similarity">
    <text evidence="2">Belongs to the ferric reductase (FRE) family.</text>
</comment>
<dbReference type="EMBL" id="SWFS01000340">
    <property type="protein sequence ID" value="KAA8909444.1"/>
    <property type="molecule type" value="Genomic_DNA"/>
</dbReference>
<evidence type="ECO:0000256" key="16">
    <source>
        <dbReference type="SAM" id="Phobius"/>
    </source>
</evidence>
<dbReference type="OrthoDB" id="167398at2759"/>
<reference evidence="19" key="1">
    <citation type="journal article" date="2019" name="G3 (Bethesda)">
        <title>Genome Assemblies of Two Rare Opportunistic Yeast Pathogens: Diutina rugosa (syn. Candida rugosa) and Trichomonascus ciferrii (syn. Candida ciferrii).</title>
        <authorList>
            <person name="Mixao V."/>
            <person name="Saus E."/>
            <person name="Hansen A.P."/>
            <person name="Lass-Florl C."/>
            <person name="Gabaldon T."/>
        </authorList>
    </citation>
    <scope>NUCLEOTIDE SEQUENCE</scope>
    <source>
        <strain evidence="19">CBS 4856</strain>
    </source>
</reference>
<evidence type="ECO:0000256" key="12">
    <source>
        <dbReference type="ARBA" id="ARBA00023065"/>
    </source>
</evidence>
<proteinExistence type="inferred from homology"/>
<evidence type="ECO:0000256" key="14">
    <source>
        <dbReference type="ARBA" id="ARBA00023180"/>
    </source>
</evidence>
<evidence type="ECO:0000256" key="3">
    <source>
        <dbReference type="ARBA" id="ARBA00012668"/>
    </source>
</evidence>
<keyword evidence="10 16" id="KW-1133">Transmembrane helix</keyword>
<evidence type="ECO:0000313" key="20">
    <source>
        <dbReference type="Proteomes" id="UP000761534"/>
    </source>
</evidence>
<dbReference type="CDD" id="cd06186">
    <property type="entry name" value="NOX_Duox_like_FAD_NADP"/>
    <property type="match status" value="1"/>
</dbReference>
<dbReference type="InterPro" id="IPR013121">
    <property type="entry name" value="Fe_red_NAD-bd_6"/>
</dbReference>
<evidence type="ECO:0000256" key="2">
    <source>
        <dbReference type="ARBA" id="ARBA00006278"/>
    </source>
</evidence>
<keyword evidence="20" id="KW-1185">Reference proteome</keyword>
<accession>A0A642V062</accession>
<dbReference type="PANTHER" id="PTHR32361:SF9">
    <property type="entry name" value="FERRIC REDUCTASE TRANSMEMBRANE COMPONENT 3-RELATED"/>
    <property type="match status" value="1"/>
</dbReference>
<dbReference type="PANTHER" id="PTHR32361">
    <property type="entry name" value="FERRIC/CUPRIC REDUCTASE TRANSMEMBRANE COMPONENT"/>
    <property type="match status" value="1"/>
</dbReference>
<keyword evidence="9" id="KW-0249">Electron transport</keyword>
<keyword evidence="4" id="KW-0813">Transport</keyword>
<evidence type="ECO:0000256" key="11">
    <source>
        <dbReference type="ARBA" id="ARBA00023002"/>
    </source>
</evidence>
<dbReference type="Proteomes" id="UP000761534">
    <property type="component" value="Unassembled WGS sequence"/>
</dbReference>
<evidence type="ECO:0000256" key="10">
    <source>
        <dbReference type="ARBA" id="ARBA00022989"/>
    </source>
</evidence>
<dbReference type="Gene3D" id="3.40.50.80">
    <property type="entry name" value="Nucleotide-binding domain of ferredoxin-NADP reductase (FNR) module"/>
    <property type="match status" value="1"/>
</dbReference>
<name>A0A642V062_9ASCO</name>
<keyword evidence="8" id="KW-0274">FAD</keyword>
<evidence type="ECO:0000256" key="9">
    <source>
        <dbReference type="ARBA" id="ARBA00022982"/>
    </source>
</evidence>
<feature type="transmembrane region" description="Helical" evidence="16">
    <location>
        <begin position="187"/>
        <end position="205"/>
    </location>
</feature>
<evidence type="ECO:0000256" key="8">
    <source>
        <dbReference type="ARBA" id="ARBA00022827"/>
    </source>
</evidence>
<evidence type="ECO:0000256" key="1">
    <source>
        <dbReference type="ARBA" id="ARBA00004651"/>
    </source>
</evidence>
<evidence type="ECO:0000259" key="18">
    <source>
        <dbReference type="PROSITE" id="PS51384"/>
    </source>
</evidence>
<dbReference type="SFLD" id="SFLDG01168">
    <property type="entry name" value="Ferric_reductase_subgroup_(FRE"/>
    <property type="match status" value="1"/>
</dbReference>
<feature type="chain" id="PRO_5025044061" description="ferric-chelate reductase (NADPH)" evidence="17">
    <location>
        <begin position="19"/>
        <end position="592"/>
    </location>
</feature>
<keyword evidence="17" id="KW-0732">Signal</keyword>
<feature type="transmembrane region" description="Helical" evidence="16">
    <location>
        <begin position="249"/>
        <end position="272"/>
    </location>
</feature>
<keyword evidence="13 16" id="KW-0472">Membrane</keyword>
<keyword evidence="6" id="KW-0285">Flavoprotein</keyword>
<dbReference type="InterPro" id="IPR017938">
    <property type="entry name" value="Riboflavin_synthase-like_b-brl"/>
</dbReference>
<gene>
    <name evidence="19" type="ORF">TRICI_004511</name>
</gene>
<dbReference type="SUPFAM" id="SSF63380">
    <property type="entry name" value="Riboflavin synthase domain-like"/>
    <property type="match status" value="1"/>
</dbReference>
<evidence type="ECO:0000256" key="13">
    <source>
        <dbReference type="ARBA" id="ARBA00023136"/>
    </source>
</evidence>
<dbReference type="InterPro" id="IPR013130">
    <property type="entry name" value="Fe3_Rdtase_TM_dom"/>
</dbReference>
<dbReference type="PROSITE" id="PS51384">
    <property type="entry name" value="FAD_FR"/>
    <property type="match status" value="1"/>
</dbReference>
<feature type="transmembrane region" description="Helical" evidence="16">
    <location>
        <begin position="217"/>
        <end position="237"/>
    </location>
</feature>
<dbReference type="GO" id="GO:0015677">
    <property type="term" value="P:copper ion import"/>
    <property type="evidence" value="ECO:0007669"/>
    <property type="project" value="TreeGrafter"/>
</dbReference>
<evidence type="ECO:0000256" key="15">
    <source>
        <dbReference type="ARBA" id="ARBA00048483"/>
    </source>
</evidence>
<dbReference type="EC" id="1.16.1.9" evidence="3"/>
<protein>
    <recommendedName>
        <fullName evidence="3">ferric-chelate reductase (NADPH)</fullName>
        <ecNumber evidence="3">1.16.1.9</ecNumber>
    </recommendedName>
</protein>
<dbReference type="SFLD" id="SFLDS00052">
    <property type="entry name" value="Ferric_Reductase_Domain"/>
    <property type="match status" value="1"/>
</dbReference>
<dbReference type="InterPro" id="IPR051410">
    <property type="entry name" value="Ferric/Cupric_Reductase"/>
</dbReference>
<keyword evidence="14" id="KW-0325">Glycoprotein</keyword>
<dbReference type="AlphaFoldDB" id="A0A642V062"/>
<feature type="signal peptide" evidence="17">
    <location>
        <begin position="1"/>
        <end position="18"/>
    </location>
</feature>
<evidence type="ECO:0000256" key="17">
    <source>
        <dbReference type="SAM" id="SignalP"/>
    </source>
</evidence>
<dbReference type="Pfam" id="PF01794">
    <property type="entry name" value="Ferric_reduct"/>
    <property type="match status" value="1"/>
</dbReference>
<feature type="transmembrane region" description="Helical" evidence="16">
    <location>
        <begin position="279"/>
        <end position="297"/>
    </location>
</feature>
<dbReference type="Pfam" id="PF08022">
    <property type="entry name" value="FAD_binding_8"/>
    <property type="match status" value="1"/>
</dbReference>
<comment type="catalytic activity">
    <reaction evidence="15">
        <text>2 a Fe(II)-siderophore + NADP(+) + H(+) = 2 a Fe(III)-siderophore + NADPH</text>
        <dbReference type="Rhea" id="RHEA:28795"/>
        <dbReference type="Rhea" id="RHEA-COMP:11342"/>
        <dbReference type="Rhea" id="RHEA-COMP:11344"/>
        <dbReference type="ChEBI" id="CHEBI:15378"/>
        <dbReference type="ChEBI" id="CHEBI:29033"/>
        <dbReference type="ChEBI" id="CHEBI:29034"/>
        <dbReference type="ChEBI" id="CHEBI:57783"/>
        <dbReference type="ChEBI" id="CHEBI:58349"/>
        <dbReference type="EC" id="1.16.1.9"/>
    </reaction>
</comment>
<keyword evidence="12" id="KW-0406">Ion transport</keyword>
<keyword evidence="5" id="KW-1003">Cell membrane</keyword>
<feature type="transmembrane region" description="Helical" evidence="16">
    <location>
        <begin position="127"/>
        <end position="147"/>
    </location>
</feature>
<evidence type="ECO:0000313" key="19">
    <source>
        <dbReference type="EMBL" id="KAA8909444.1"/>
    </source>
</evidence>
<evidence type="ECO:0000256" key="6">
    <source>
        <dbReference type="ARBA" id="ARBA00022630"/>
    </source>
</evidence>
<dbReference type="GO" id="GO:0006826">
    <property type="term" value="P:iron ion transport"/>
    <property type="evidence" value="ECO:0007669"/>
    <property type="project" value="TreeGrafter"/>
</dbReference>
<evidence type="ECO:0000256" key="5">
    <source>
        <dbReference type="ARBA" id="ARBA00022475"/>
    </source>
</evidence>
<dbReference type="InterPro" id="IPR017927">
    <property type="entry name" value="FAD-bd_FR_type"/>
</dbReference>
<keyword evidence="11" id="KW-0560">Oxidoreductase</keyword>
<feature type="transmembrane region" description="Helical" evidence="16">
    <location>
        <begin position="52"/>
        <end position="75"/>
    </location>
</feature>
<dbReference type="GO" id="GO:0052851">
    <property type="term" value="F:ferric-chelate reductase (NADPH) activity"/>
    <property type="evidence" value="ECO:0007669"/>
    <property type="project" value="UniProtKB-EC"/>
</dbReference>
<organism evidence="19 20">
    <name type="scientific">Trichomonascus ciferrii</name>
    <dbReference type="NCBI Taxonomy" id="44093"/>
    <lineage>
        <taxon>Eukaryota</taxon>
        <taxon>Fungi</taxon>
        <taxon>Dikarya</taxon>
        <taxon>Ascomycota</taxon>
        <taxon>Saccharomycotina</taxon>
        <taxon>Dipodascomycetes</taxon>
        <taxon>Dipodascales</taxon>
        <taxon>Trichomonascaceae</taxon>
        <taxon>Trichomonascus</taxon>
        <taxon>Trichomonascus ciferrii complex</taxon>
    </lineage>
</organism>
<feature type="domain" description="FAD-binding FR-type" evidence="18">
    <location>
        <begin position="313"/>
        <end position="435"/>
    </location>
</feature>
<comment type="caution">
    <text evidence="19">The sequence shown here is derived from an EMBL/GenBank/DDBJ whole genome shotgun (WGS) entry which is preliminary data.</text>
</comment>
<sequence length="592" mass="68883">MHSLWLLALGLILAAATAAEKGSEFEGLRPRARYILEVSKLKQKQSDFNAEYYGAAILGYVALICLLRTFSNFVYKAAPSILRKLDSRVCRKVRRHTMLPATFGTKHSNPHYVTGFSFNIPTREQTLILVGHVILNIVFMCVGYQYFDFPPDSYSIIPPDFWGYLNHKKYLQKQICNRAGILAVSQFPLLILFAGRNNFLLWLTGWSLDAFNVFHKWFGRVIVILLFIHAVAYTIYLDHDVYISMWAETFWRWGVTAFVCGAVIFFQSLHYFRALRYEIFLVFHTILAVFFTVGAWYHLKDQFFYQYVYAAVAVWAFDRVLRICRILFSGLNAKADVRYHDGGIMELNIKYSRFWKPYPGAYAFVHFLRWNRFWQNHPFTIIQSPKPEDDGKLVIFIRVKSGITKRTKQYVCSCEDPIKSIRLFVDGPYGCSYPVHKYDNIFMFAGGIGITAVYSYALALKNRSVRDNRIYIHWVIPDVRPLGWFADYLSHLQTDDRFHIRVHISNEREIDPQLASEKRETFESITLDNLDKSYGRLNVYDTTAEYVHSCKGSSAFLVCGPGPMNDEVRKAISKNIEHAPDRLDYFEESFSW</sequence>
<dbReference type="GO" id="GO:0006879">
    <property type="term" value="P:intracellular iron ion homeostasis"/>
    <property type="evidence" value="ECO:0007669"/>
    <property type="project" value="TreeGrafter"/>
</dbReference>
<dbReference type="InterPro" id="IPR013112">
    <property type="entry name" value="FAD-bd_8"/>
</dbReference>